<dbReference type="OrthoDB" id="4408746at2"/>
<keyword evidence="1" id="KW-0812">Transmembrane</keyword>
<keyword evidence="3" id="KW-1185">Reference proteome</keyword>
<feature type="transmembrane region" description="Helical" evidence="1">
    <location>
        <begin position="119"/>
        <end position="140"/>
    </location>
</feature>
<dbReference type="EMBL" id="CP009215">
    <property type="protein sequence ID" value="AIL96832.1"/>
    <property type="molecule type" value="Genomic_DNA"/>
</dbReference>
<evidence type="ECO:0000313" key="2">
    <source>
        <dbReference type="EMBL" id="AIL96832.1"/>
    </source>
</evidence>
<accession>A0A077HQC2</accession>
<reference evidence="2 3" key="1">
    <citation type="submission" date="2014-08" db="EMBL/GenBank/DDBJ databases">
        <title>Complete genome sequence of Corynebacterium ureicelerivorans DSM 45051, a lipophilic and urea-splitting isolate from a blood culture of a septicaemia patient.</title>
        <authorList>
            <person name="Tippelt A."/>
            <person name="Albersmeier A."/>
            <person name="Brinkrolf K."/>
            <person name="Ruckert C."/>
            <person name="Tauch A."/>
        </authorList>
    </citation>
    <scope>NUCLEOTIDE SEQUENCE [LARGE SCALE GENOMIC DNA]</scope>
    <source>
        <strain evidence="2 3">IMMIB RIV-2301</strain>
    </source>
</reference>
<protein>
    <submittedName>
        <fullName evidence="2">Uncharacterized protein</fullName>
    </submittedName>
</protein>
<sequence length="157" mass="16976">MTTTPIPDAVATRKRLVRVGDVAVAALVLSVALHFPAQGVSNLLWILGGLVAALVIRGLRRAIGNADLPQAELDEYELARHLQAREEGLRWSLGLSLAIFVLSGAVAFATRFWVDPDGVTVALFFAKTVYCQMILVPYIVARSLAGKINHDELSAQE</sequence>
<keyword evidence="1" id="KW-0472">Membrane</keyword>
<organism evidence="2 3">
    <name type="scientific">Corynebacterium ureicelerivorans</name>
    <dbReference type="NCBI Taxonomy" id="401472"/>
    <lineage>
        <taxon>Bacteria</taxon>
        <taxon>Bacillati</taxon>
        <taxon>Actinomycetota</taxon>
        <taxon>Actinomycetes</taxon>
        <taxon>Mycobacteriales</taxon>
        <taxon>Corynebacteriaceae</taxon>
        <taxon>Corynebacterium</taxon>
    </lineage>
</organism>
<proteinExistence type="predicted"/>
<dbReference type="STRING" id="401472.CUREI_05575"/>
<dbReference type="RefSeq" id="WP_038611330.1">
    <property type="nucleotide sequence ID" value="NZ_CP009215.1"/>
</dbReference>
<name>A0A077HQC2_9CORY</name>
<feature type="transmembrane region" description="Helical" evidence="1">
    <location>
        <begin position="16"/>
        <end position="37"/>
    </location>
</feature>
<keyword evidence="1" id="KW-1133">Transmembrane helix</keyword>
<dbReference type="HOGENOM" id="CLU_1790907_0_0_11"/>
<feature type="transmembrane region" description="Helical" evidence="1">
    <location>
        <begin position="91"/>
        <end position="113"/>
    </location>
</feature>
<feature type="transmembrane region" description="Helical" evidence="1">
    <location>
        <begin position="43"/>
        <end position="59"/>
    </location>
</feature>
<dbReference type="KEGG" id="cuv:CUREI_05575"/>
<dbReference type="Proteomes" id="UP000028939">
    <property type="component" value="Chromosome"/>
</dbReference>
<evidence type="ECO:0000256" key="1">
    <source>
        <dbReference type="SAM" id="Phobius"/>
    </source>
</evidence>
<dbReference type="AlphaFoldDB" id="A0A077HQC2"/>
<evidence type="ECO:0000313" key="3">
    <source>
        <dbReference type="Proteomes" id="UP000028939"/>
    </source>
</evidence>
<gene>
    <name evidence="2" type="ORF">CUREI_05575</name>
</gene>